<dbReference type="HOGENOM" id="CLU_2463365_0_0_5"/>
<keyword evidence="2" id="KW-1185">Reference proteome</keyword>
<reference evidence="1 2" key="1">
    <citation type="journal article" date="2014" name="Front. Genet.">
        <title>Genome and metabolic network of "Candidatus Phaeomarinobacter ectocarpi" Ec32, a new candidate genus of Alphaproteobacteria frequently associated with brown algae.</title>
        <authorList>
            <person name="Dittami S.M."/>
            <person name="Barbeyron T."/>
            <person name="Boyen C."/>
            <person name="Cambefort J."/>
            <person name="Collet G."/>
            <person name="Delage L."/>
            <person name="Gobet A."/>
            <person name="Groisillier A."/>
            <person name="Leblanc C."/>
            <person name="Michel G."/>
            <person name="Scornet D."/>
            <person name="Siegel A."/>
            <person name="Tapia J.E."/>
            <person name="Tonon T."/>
        </authorList>
    </citation>
    <scope>NUCLEOTIDE SEQUENCE [LARGE SCALE GENOMIC DNA]</scope>
    <source>
        <strain evidence="1 2">Ec32</strain>
    </source>
</reference>
<proteinExistence type="predicted"/>
<protein>
    <submittedName>
        <fullName evidence="1">Uncharacterized protein</fullName>
    </submittedName>
</protein>
<dbReference type="AlphaFoldDB" id="X5MA59"/>
<dbReference type="Proteomes" id="UP000032160">
    <property type="component" value="Chromosome I"/>
</dbReference>
<dbReference type="STRING" id="1458461.BN1012_Phect2420"/>
<sequence>MTVAGCAHEPDRDLERLPAYQAGYADGCRTAQNRQRGFATKTFRNDDAFDQNSAYRSGWREASMSCGASDGLGRNRMFEDQQIGPTRL</sequence>
<evidence type="ECO:0000313" key="1">
    <source>
        <dbReference type="EMBL" id="CDO60633.1"/>
    </source>
</evidence>
<evidence type="ECO:0000313" key="2">
    <source>
        <dbReference type="Proteomes" id="UP000032160"/>
    </source>
</evidence>
<name>X5MA59_9HYPH</name>
<dbReference type="KEGG" id="pect:BN1012_Phect2420"/>
<organism evidence="1 2">
    <name type="scientific">Candidatus Phaeomarinibacter ectocarpi</name>
    <dbReference type="NCBI Taxonomy" id="1458461"/>
    <lineage>
        <taxon>Bacteria</taxon>
        <taxon>Pseudomonadati</taxon>
        <taxon>Pseudomonadota</taxon>
        <taxon>Alphaproteobacteria</taxon>
        <taxon>Hyphomicrobiales</taxon>
        <taxon>Parvibaculaceae</taxon>
        <taxon>Candidatus Phaeomarinibacter</taxon>
    </lineage>
</organism>
<accession>X5MA59</accession>
<dbReference type="EMBL" id="HG966617">
    <property type="protein sequence ID" value="CDO60633.1"/>
    <property type="molecule type" value="Genomic_DNA"/>
</dbReference>
<gene>
    <name evidence="1" type="ORF">BN1012_Phect2420</name>
</gene>